<reference evidence="4" key="1">
    <citation type="submission" date="2012-06" db="EMBL/GenBank/DDBJ databases">
        <title>The genome sequence of Coniosporium apollinis CBS 100218.</title>
        <authorList>
            <consortium name="The Broad Institute Genome Sequencing Platform"/>
            <person name="Cuomo C."/>
            <person name="Gorbushina A."/>
            <person name="Noack S."/>
            <person name="Walker B."/>
            <person name="Young S.K."/>
            <person name="Zeng Q."/>
            <person name="Gargeya S."/>
            <person name="Fitzgerald M."/>
            <person name="Haas B."/>
            <person name="Abouelleil A."/>
            <person name="Alvarado L."/>
            <person name="Arachchi H.M."/>
            <person name="Berlin A.M."/>
            <person name="Chapman S.B."/>
            <person name="Goldberg J."/>
            <person name="Griggs A."/>
            <person name="Gujja S."/>
            <person name="Hansen M."/>
            <person name="Howarth C."/>
            <person name="Imamovic A."/>
            <person name="Larimer J."/>
            <person name="McCowan C."/>
            <person name="Montmayeur A."/>
            <person name="Murphy C."/>
            <person name="Neiman D."/>
            <person name="Pearson M."/>
            <person name="Priest M."/>
            <person name="Roberts A."/>
            <person name="Saif S."/>
            <person name="Shea T."/>
            <person name="Sisk P."/>
            <person name="Sykes S."/>
            <person name="Wortman J."/>
            <person name="Nusbaum C."/>
            <person name="Birren B."/>
        </authorList>
    </citation>
    <scope>NUCLEOTIDE SEQUENCE [LARGE SCALE GENOMIC DNA]</scope>
    <source>
        <strain evidence="4">CBS 100218</strain>
    </source>
</reference>
<dbReference type="InterPro" id="IPR050697">
    <property type="entry name" value="Adenylyl/Guanylyl_Cyclase_3/4"/>
</dbReference>
<dbReference type="GeneID" id="19898194"/>
<dbReference type="eggNOG" id="KOG0618">
    <property type="taxonomic scope" value="Eukaryota"/>
</dbReference>
<dbReference type="InterPro" id="IPR001054">
    <property type="entry name" value="A/G_cyclase"/>
</dbReference>
<evidence type="ECO:0000313" key="3">
    <source>
        <dbReference type="EMBL" id="EON61667.1"/>
    </source>
</evidence>
<dbReference type="Proteomes" id="UP000016924">
    <property type="component" value="Unassembled WGS sequence"/>
</dbReference>
<dbReference type="OrthoDB" id="2021138at2759"/>
<dbReference type="SMART" id="SM00044">
    <property type="entry name" value="CYCc"/>
    <property type="match status" value="1"/>
</dbReference>
<name>R7YID2_CONA1</name>
<protein>
    <recommendedName>
        <fullName evidence="2">Guanylate cyclase domain-containing protein</fullName>
    </recommendedName>
</protein>
<dbReference type="HOGENOM" id="CLU_1277554_0_0_1"/>
<proteinExistence type="predicted"/>
<evidence type="ECO:0000256" key="1">
    <source>
        <dbReference type="SAM" id="MobiDB-lite"/>
    </source>
</evidence>
<dbReference type="PROSITE" id="PS50125">
    <property type="entry name" value="GUANYLATE_CYCLASE_2"/>
    <property type="match status" value="1"/>
</dbReference>
<accession>R7YID2</accession>
<dbReference type="Pfam" id="PF00211">
    <property type="entry name" value="Guanylate_cyc"/>
    <property type="match status" value="1"/>
</dbReference>
<dbReference type="AlphaFoldDB" id="R7YID2"/>
<dbReference type="InterPro" id="IPR029787">
    <property type="entry name" value="Nucleotide_cyclase"/>
</dbReference>
<dbReference type="EMBL" id="JH767556">
    <property type="protein sequence ID" value="EON61667.1"/>
    <property type="molecule type" value="Genomic_DNA"/>
</dbReference>
<dbReference type="SUPFAM" id="SSF55073">
    <property type="entry name" value="Nucleotide cyclase"/>
    <property type="match status" value="1"/>
</dbReference>
<dbReference type="GO" id="GO:0009190">
    <property type="term" value="P:cyclic nucleotide biosynthetic process"/>
    <property type="evidence" value="ECO:0007669"/>
    <property type="project" value="InterPro"/>
</dbReference>
<organism evidence="3 4">
    <name type="scientific">Coniosporium apollinis (strain CBS 100218)</name>
    <name type="common">Rock-inhabiting black yeast</name>
    <dbReference type="NCBI Taxonomy" id="1168221"/>
    <lineage>
        <taxon>Eukaryota</taxon>
        <taxon>Fungi</taxon>
        <taxon>Dikarya</taxon>
        <taxon>Ascomycota</taxon>
        <taxon>Pezizomycotina</taxon>
        <taxon>Dothideomycetes</taxon>
        <taxon>Dothideomycetes incertae sedis</taxon>
        <taxon>Coniosporium</taxon>
    </lineage>
</organism>
<dbReference type="PANTHER" id="PTHR43081">
    <property type="entry name" value="ADENYLATE CYCLASE, TERMINAL-DIFFERENTIATION SPECIFIC-RELATED"/>
    <property type="match status" value="1"/>
</dbReference>
<dbReference type="Gene3D" id="3.30.70.1230">
    <property type="entry name" value="Nucleotide cyclase"/>
    <property type="match status" value="1"/>
</dbReference>
<dbReference type="PANTHER" id="PTHR43081:SF1">
    <property type="entry name" value="ADENYLATE CYCLASE, TERMINAL-DIFFERENTIATION SPECIFIC"/>
    <property type="match status" value="1"/>
</dbReference>
<dbReference type="STRING" id="1168221.R7YID2"/>
<feature type="region of interest" description="Disordered" evidence="1">
    <location>
        <begin position="1"/>
        <end position="30"/>
    </location>
</feature>
<evidence type="ECO:0000259" key="2">
    <source>
        <dbReference type="PROSITE" id="PS50125"/>
    </source>
</evidence>
<evidence type="ECO:0000313" key="4">
    <source>
        <dbReference type="Proteomes" id="UP000016924"/>
    </source>
</evidence>
<feature type="domain" description="Guanylate cyclase" evidence="2">
    <location>
        <begin position="37"/>
        <end position="174"/>
    </location>
</feature>
<dbReference type="CDD" id="cd07302">
    <property type="entry name" value="CHD"/>
    <property type="match status" value="1"/>
</dbReference>
<sequence>MSNTNHHEAAESRAQGDTTSASFDAEKVPPAPSGNLSIVFTDIKESTALWETLPGPMERATEMHNRVIRDTISLYGGYEVKVIGDAFMIAFPTAASALLWCMKVQEQLLRTEWPPEILEHTHGKEIRDNNGEIIFCGLSVRMGIHWGNPIAKEDEVTRRKDYIGPMVHRAARALEFADGGHIVVTGESLVELRRELTMTEQEGTAEETGGNARKQA</sequence>
<dbReference type="GO" id="GO:0035556">
    <property type="term" value="P:intracellular signal transduction"/>
    <property type="evidence" value="ECO:0007669"/>
    <property type="project" value="InterPro"/>
</dbReference>
<dbReference type="RefSeq" id="XP_007776984.1">
    <property type="nucleotide sequence ID" value="XM_007778794.1"/>
</dbReference>
<gene>
    <name evidence="3" type="ORF">W97_00883</name>
</gene>
<feature type="compositionally biased region" description="Basic and acidic residues" evidence="1">
    <location>
        <begin position="1"/>
        <end position="11"/>
    </location>
</feature>
<keyword evidence="4" id="KW-1185">Reference proteome</keyword>